<keyword evidence="1" id="KW-0175">Coiled coil</keyword>
<protein>
    <submittedName>
        <fullName evidence="3">Uncharacterized protein</fullName>
    </submittedName>
</protein>
<evidence type="ECO:0000256" key="1">
    <source>
        <dbReference type="SAM" id="Coils"/>
    </source>
</evidence>
<proteinExistence type="predicted"/>
<name>A0A6C0DIF1_9ZZZZ</name>
<accession>A0A6C0DIF1</accession>
<reference evidence="3" key="1">
    <citation type="journal article" date="2020" name="Nature">
        <title>Giant virus diversity and host interactions through global metagenomics.</title>
        <authorList>
            <person name="Schulz F."/>
            <person name="Roux S."/>
            <person name="Paez-Espino D."/>
            <person name="Jungbluth S."/>
            <person name="Walsh D.A."/>
            <person name="Denef V.J."/>
            <person name="McMahon K.D."/>
            <person name="Konstantinidis K.T."/>
            <person name="Eloe-Fadrosh E.A."/>
            <person name="Kyrpides N.C."/>
            <person name="Woyke T."/>
        </authorList>
    </citation>
    <scope>NUCLEOTIDE SEQUENCE</scope>
    <source>
        <strain evidence="3">GVMAG-M-3300023174-182</strain>
    </source>
</reference>
<feature type="compositionally biased region" description="Low complexity" evidence="2">
    <location>
        <begin position="16"/>
        <end position="48"/>
    </location>
</feature>
<dbReference type="EMBL" id="MN739621">
    <property type="protein sequence ID" value="QHT16343.1"/>
    <property type="molecule type" value="Genomic_DNA"/>
</dbReference>
<evidence type="ECO:0000256" key="2">
    <source>
        <dbReference type="SAM" id="MobiDB-lite"/>
    </source>
</evidence>
<evidence type="ECO:0000313" key="3">
    <source>
        <dbReference type="EMBL" id="QHT16343.1"/>
    </source>
</evidence>
<feature type="coiled-coil region" evidence="1">
    <location>
        <begin position="340"/>
        <end position="367"/>
    </location>
</feature>
<feature type="region of interest" description="Disordered" evidence="2">
    <location>
        <begin position="1"/>
        <end position="95"/>
    </location>
</feature>
<feature type="compositionally biased region" description="Low complexity" evidence="2">
    <location>
        <begin position="72"/>
        <end position="93"/>
    </location>
</feature>
<feature type="compositionally biased region" description="Acidic residues" evidence="2">
    <location>
        <begin position="1"/>
        <end position="15"/>
    </location>
</feature>
<feature type="compositionally biased region" description="Polar residues" evidence="2">
    <location>
        <begin position="57"/>
        <end position="71"/>
    </location>
</feature>
<organism evidence="3">
    <name type="scientific">viral metagenome</name>
    <dbReference type="NCBI Taxonomy" id="1070528"/>
    <lineage>
        <taxon>unclassified sequences</taxon>
        <taxon>metagenomes</taxon>
        <taxon>organismal metagenomes</taxon>
    </lineage>
</organism>
<sequence>MDFNLDLDGDDDELSNDSLNENNNAENQEITNNTNNNNDNDNADEISNMEWEELSEPDNQVVDSSGNTTSTQNPENPQNPQNPQNPENPQNPQKPHKFVAAKYSFQEVEKDIKNNYFEENHKYSSSLDILASYLKGQKLIYMESKTYCESELNKLMMPSIALSTSATVLSGVFKDYDWGPYVIASVNGIIAFLLALVNYFKLDAASEAHKIAAHQYDKLQTSVEFLSGTTLLFPGTVAKKNMTIEQVISDKISDVEKKIGEIKETNQFIIPKIIRTMYPVIYNTNVFLIIKKIEDLKKRKINNLKEIKNQLIYLKTVLSAKQMKEPGIDSSNNEANKHDNEILKTKIKSLQTKIKKLYEKKNEHVKEILVLKSAFSIIDDMFIKEMENAEIKKKYWVRYFFIDFFSSAFLLDTRDPKELNDFVKDIMKPYKEDEVEKKLKKRMDEINLKDKETTEKTKELKLMKKNMDKYNKQNFKLTNNLLAKNLNMSQNIYEKLENGGYKNCGDKPKESSQFFDLNFMSFGNSNNNSNNNIVTLFDVEKNNINMDFDNMTVYNRKTSESDYSDMDANVETKV</sequence>
<dbReference type="AlphaFoldDB" id="A0A6C0DIF1"/>